<reference evidence="1" key="1">
    <citation type="submission" date="2025-08" db="UniProtKB">
        <authorList>
            <consortium name="Ensembl"/>
        </authorList>
    </citation>
    <scope>IDENTIFICATION</scope>
</reference>
<keyword evidence="2" id="KW-1185">Reference proteome</keyword>
<dbReference type="Ensembl" id="ENSSLDT00000030922.1">
    <property type="protein sequence ID" value="ENSSLDP00000030050.1"/>
    <property type="gene ID" value="ENSSLDG00000023176.1"/>
</dbReference>
<reference evidence="1" key="2">
    <citation type="submission" date="2025-09" db="UniProtKB">
        <authorList>
            <consortium name="Ensembl"/>
        </authorList>
    </citation>
    <scope>IDENTIFICATION</scope>
</reference>
<sequence length="118" mass="13488">FPTADSDTNTDTITHEKHCSVRSSYLSKPRDMSSPAGYSQTVRAGKTCMIYSLPVAITSLIYSRLEVHLLQVNSRNQESIRAPYWFLLAVKRLTILPERPLLQQILQSEDHMMVHQLD</sequence>
<accession>A0A3B4YHK2</accession>
<dbReference type="Proteomes" id="UP000261360">
    <property type="component" value="Unplaced"/>
</dbReference>
<evidence type="ECO:0000313" key="1">
    <source>
        <dbReference type="Ensembl" id="ENSSLDP00000030050.1"/>
    </source>
</evidence>
<evidence type="ECO:0000313" key="2">
    <source>
        <dbReference type="Proteomes" id="UP000261360"/>
    </source>
</evidence>
<name>A0A3B4YHK2_SERLL</name>
<dbReference type="AlphaFoldDB" id="A0A3B4YHK2"/>
<organism evidence="1 2">
    <name type="scientific">Seriola lalandi dorsalis</name>
    <dbReference type="NCBI Taxonomy" id="1841481"/>
    <lineage>
        <taxon>Eukaryota</taxon>
        <taxon>Metazoa</taxon>
        <taxon>Chordata</taxon>
        <taxon>Craniata</taxon>
        <taxon>Vertebrata</taxon>
        <taxon>Euteleostomi</taxon>
        <taxon>Actinopterygii</taxon>
        <taxon>Neopterygii</taxon>
        <taxon>Teleostei</taxon>
        <taxon>Neoteleostei</taxon>
        <taxon>Acanthomorphata</taxon>
        <taxon>Carangaria</taxon>
        <taxon>Carangiformes</taxon>
        <taxon>Carangidae</taxon>
        <taxon>Seriola</taxon>
    </lineage>
</organism>
<proteinExistence type="predicted"/>
<protein>
    <submittedName>
        <fullName evidence="1">Uncharacterized protein</fullName>
    </submittedName>
</protein>